<evidence type="ECO:0000313" key="10">
    <source>
        <dbReference type="EMBL" id="CAF1292921.1"/>
    </source>
</evidence>
<dbReference type="SUPFAM" id="SSF56399">
    <property type="entry name" value="ADP-ribosylation"/>
    <property type="match status" value="1"/>
</dbReference>
<dbReference type="InterPro" id="IPR001611">
    <property type="entry name" value="Leu-rich_rpt"/>
</dbReference>
<keyword evidence="9" id="KW-0520">NAD</keyword>
<dbReference type="Gene3D" id="3.80.10.10">
    <property type="entry name" value="Ribonuclease Inhibitor"/>
    <property type="match status" value="1"/>
</dbReference>
<dbReference type="SMART" id="SM00368">
    <property type="entry name" value="LRR_RI"/>
    <property type="match status" value="5"/>
</dbReference>
<evidence type="ECO:0000256" key="2">
    <source>
        <dbReference type="ARBA" id="ARBA00022468"/>
    </source>
</evidence>
<dbReference type="GO" id="GO:0005829">
    <property type="term" value="C:cytosol"/>
    <property type="evidence" value="ECO:0007669"/>
    <property type="project" value="TreeGrafter"/>
</dbReference>
<dbReference type="Pfam" id="PF13516">
    <property type="entry name" value="LRR_6"/>
    <property type="match status" value="3"/>
</dbReference>
<keyword evidence="5 9" id="KW-0808">Transferase</keyword>
<evidence type="ECO:0000256" key="3">
    <source>
        <dbReference type="ARBA" id="ARBA00022614"/>
    </source>
</evidence>
<dbReference type="Proteomes" id="UP000663855">
    <property type="component" value="Unassembled WGS sequence"/>
</dbReference>
<gene>
    <name evidence="10" type="ORF">CJN711_LOCUS16524</name>
</gene>
<dbReference type="SUPFAM" id="SSF52047">
    <property type="entry name" value="RNI-like"/>
    <property type="match status" value="1"/>
</dbReference>
<dbReference type="GO" id="GO:0006913">
    <property type="term" value="P:nucleocytoplasmic transport"/>
    <property type="evidence" value="ECO:0007669"/>
    <property type="project" value="TreeGrafter"/>
</dbReference>
<dbReference type="GO" id="GO:0031267">
    <property type="term" value="F:small GTPase binding"/>
    <property type="evidence" value="ECO:0007669"/>
    <property type="project" value="TreeGrafter"/>
</dbReference>
<keyword evidence="7" id="KW-0677">Repeat</keyword>
<dbReference type="InterPro" id="IPR032675">
    <property type="entry name" value="LRR_dom_sf"/>
</dbReference>
<dbReference type="PANTHER" id="PTHR24113">
    <property type="entry name" value="RAN GTPASE-ACTIVATING PROTEIN 1"/>
    <property type="match status" value="1"/>
</dbReference>
<evidence type="ECO:0000256" key="8">
    <source>
        <dbReference type="ARBA" id="ARBA00047597"/>
    </source>
</evidence>
<dbReference type="Pfam" id="PF01129">
    <property type="entry name" value="ART"/>
    <property type="match status" value="1"/>
</dbReference>
<protein>
    <recommendedName>
        <fullName evidence="9">NAD(P)(+)--arginine ADP-ribosyltransferase</fullName>
        <ecNumber evidence="9">2.4.2.31</ecNumber>
    </recommendedName>
    <alternativeName>
        <fullName evidence="9">Mono(ADP-ribosyl)transferase</fullName>
    </alternativeName>
</protein>
<evidence type="ECO:0000256" key="4">
    <source>
        <dbReference type="ARBA" id="ARBA00022676"/>
    </source>
</evidence>
<dbReference type="GO" id="GO:0106274">
    <property type="term" value="F:NAD+-protein-arginine ADP-ribosyltransferase activity"/>
    <property type="evidence" value="ECO:0007669"/>
    <property type="project" value="UniProtKB-EC"/>
</dbReference>
<dbReference type="Gene3D" id="3.90.176.10">
    <property type="entry name" value="Toxin ADP-ribosyltransferase, Chain A, domain 1"/>
    <property type="match status" value="1"/>
</dbReference>
<comment type="similarity">
    <text evidence="1 9">Belongs to the Arg-specific ADP-ribosyltransferase family.</text>
</comment>
<dbReference type="GO" id="GO:0005634">
    <property type="term" value="C:nucleus"/>
    <property type="evidence" value="ECO:0007669"/>
    <property type="project" value="TreeGrafter"/>
</dbReference>
<sequence>MLSGAVQEQIPERYVDVRNSQASLRERIQGFEEKPLVSLEAAIVPLINVIQDVEDMVAIVKADCQTSIGSLSSDEAASIKLYTLEWPIQPSFYNSLNKILRSGTRDTIEPWFLYLRLFIAALSKLPSNVGQTVYRGVKLDISGEYMEDKTDVCWPFSSCSLSLNAIENFLGQSGPRTLFIIECDSGKSIKQYSMYTREDEVLLPVGTYFKVVSNSDQNNGVHIIKLKEIQPLAPLSFQQQTLMNLLGKCLMCSQVDLSEYQLQDEDIEFVVNEVIIHKRCTELHLQRNIIKPKGVSNIALALENNTTLQKLWLDNNFVSDIGVGALAKVLSSNHSSLTMLGLNANAITDEGAKYLADMLKTNTKLIFLRLSKNAISDQGVQLLADALSRYNKTLESIDISSNKFVTDRSINCISRMIKTNESLSSLNISDCSLSENAKQNFRALTQSNDGFILFI</sequence>
<dbReference type="AlphaFoldDB" id="A0A815D626"/>
<dbReference type="InterPro" id="IPR027038">
    <property type="entry name" value="RanGap"/>
</dbReference>
<evidence type="ECO:0000256" key="7">
    <source>
        <dbReference type="ARBA" id="ARBA00022737"/>
    </source>
</evidence>
<dbReference type="GO" id="GO:0048471">
    <property type="term" value="C:perinuclear region of cytoplasm"/>
    <property type="evidence" value="ECO:0007669"/>
    <property type="project" value="TreeGrafter"/>
</dbReference>
<dbReference type="EMBL" id="CAJNOV010007663">
    <property type="protein sequence ID" value="CAF1292921.1"/>
    <property type="molecule type" value="Genomic_DNA"/>
</dbReference>
<dbReference type="GO" id="GO:0016779">
    <property type="term" value="F:nucleotidyltransferase activity"/>
    <property type="evidence" value="ECO:0007669"/>
    <property type="project" value="UniProtKB-KW"/>
</dbReference>
<evidence type="ECO:0000256" key="9">
    <source>
        <dbReference type="RuleBase" id="RU361228"/>
    </source>
</evidence>
<keyword evidence="4 9" id="KW-0328">Glycosyltransferase</keyword>
<accession>A0A815D626</accession>
<dbReference type="EC" id="2.4.2.31" evidence="9"/>
<dbReference type="PANTHER" id="PTHR24113:SF12">
    <property type="entry name" value="RAN GTPASE-ACTIVATING PROTEIN 1"/>
    <property type="match status" value="1"/>
</dbReference>
<keyword evidence="6" id="KW-0548">Nucleotidyltransferase</keyword>
<evidence type="ECO:0000256" key="5">
    <source>
        <dbReference type="ARBA" id="ARBA00022679"/>
    </source>
</evidence>
<evidence type="ECO:0000256" key="1">
    <source>
        <dbReference type="ARBA" id="ARBA00009558"/>
    </source>
</evidence>
<reference evidence="10" key="1">
    <citation type="submission" date="2021-02" db="EMBL/GenBank/DDBJ databases">
        <authorList>
            <person name="Nowell W R."/>
        </authorList>
    </citation>
    <scope>NUCLEOTIDE SEQUENCE</scope>
</reference>
<comment type="caution">
    <text evidence="10">The sequence shown here is derived from an EMBL/GenBank/DDBJ whole genome shotgun (WGS) entry which is preliminary data.</text>
</comment>
<keyword evidence="3" id="KW-0433">Leucine-rich repeat</keyword>
<dbReference type="InterPro" id="IPR000768">
    <property type="entry name" value="ART"/>
</dbReference>
<dbReference type="PROSITE" id="PS51996">
    <property type="entry name" value="TR_MART"/>
    <property type="match status" value="1"/>
</dbReference>
<proteinExistence type="inferred from homology"/>
<name>A0A815D626_9BILA</name>
<dbReference type="GO" id="GO:0005096">
    <property type="term" value="F:GTPase activator activity"/>
    <property type="evidence" value="ECO:0007669"/>
    <property type="project" value="UniProtKB-KW"/>
</dbReference>
<evidence type="ECO:0000313" key="11">
    <source>
        <dbReference type="Proteomes" id="UP000663855"/>
    </source>
</evidence>
<comment type="catalytic activity">
    <reaction evidence="8 9">
        <text>L-arginyl-[protein] + NAD(+) = N(omega)-(ADP-D-ribosyl)-L-arginyl-[protein] + nicotinamide + H(+)</text>
        <dbReference type="Rhea" id="RHEA:19149"/>
        <dbReference type="Rhea" id="RHEA-COMP:10532"/>
        <dbReference type="Rhea" id="RHEA-COMP:15087"/>
        <dbReference type="ChEBI" id="CHEBI:15378"/>
        <dbReference type="ChEBI" id="CHEBI:17154"/>
        <dbReference type="ChEBI" id="CHEBI:29965"/>
        <dbReference type="ChEBI" id="CHEBI:57540"/>
        <dbReference type="ChEBI" id="CHEBI:142554"/>
        <dbReference type="EC" id="2.4.2.31"/>
    </reaction>
</comment>
<organism evidence="10 11">
    <name type="scientific">Rotaria magnacalcarata</name>
    <dbReference type="NCBI Taxonomy" id="392030"/>
    <lineage>
        <taxon>Eukaryota</taxon>
        <taxon>Metazoa</taxon>
        <taxon>Spiralia</taxon>
        <taxon>Gnathifera</taxon>
        <taxon>Rotifera</taxon>
        <taxon>Eurotatoria</taxon>
        <taxon>Bdelloidea</taxon>
        <taxon>Philodinida</taxon>
        <taxon>Philodinidae</taxon>
        <taxon>Rotaria</taxon>
    </lineage>
</organism>
<evidence type="ECO:0000256" key="6">
    <source>
        <dbReference type="ARBA" id="ARBA00022695"/>
    </source>
</evidence>
<keyword evidence="2" id="KW-0343">GTPase activation</keyword>
<keyword evidence="9" id="KW-0521">NADP</keyword>